<evidence type="ECO:0000256" key="1">
    <source>
        <dbReference type="SAM" id="MobiDB-lite"/>
    </source>
</evidence>
<reference evidence="2" key="1">
    <citation type="submission" date="2021-01" db="EMBL/GenBank/DDBJ databases">
        <title>Whole genome shotgun sequence of Actinoplanes tereljensis NBRC 105297.</title>
        <authorList>
            <person name="Komaki H."/>
            <person name="Tamura T."/>
        </authorList>
    </citation>
    <scope>NUCLEOTIDE SEQUENCE</scope>
    <source>
        <strain evidence="2">NBRC 105297</strain>
    </source>
</reference>
<evidence type="ECO:0000313" key="2">
    <source>
        <dbReference type="EMBL" id="GIF18183.1"/>
    </source>
</evidence>
<feature type="region of interest" description="Disordered" evidence="1">
    <location>
        <begin position="80"/>
        <end position="196"/>
    </location>
</feature>
<dbReference type="EMBL" id="BOMY01000005">
    <property type="protein sequence ID" value="GIF18183.1"/>
    <property type="molecule type" value="Genomic_DNA"/>
</dbReference>
<gene>
    <name evidence="2" type="ORF">Ate02nite_09130</name>
</gene>
<feature type="compositionally biased region" description="Low complexity" evidence="1">
    <location>
        <begin position="100"/>
        <end position="132"/>
    </location>
</feature>
<name>A0A919TPN5_9ACTN</name>
<sequence>MGDERLGDERFYAEFARRAADLLRRSRFAVAVTASQVRPDSRTAAAWAAIVALEADPVVFRRPERDGLVAAIASVLFEGPEPASHPAAGDQARTSPAKPPAAEAGPDWPAAAPSGRTAPEQANEAPAAPGPGDRIAREPTSPDPTGPDATSAAPTGPEPIALEPTDPEPAAPEPAPLISARSRPGRAGVGSGEPERTVLVLPDGRLGVPTAWAGLPFLLNTAASAGLPGAAIRPTLTGRSVRWVLHALATRMVPADPADPAVLALCGLTPQDQPPSAIGEPPTARERRALARIARRWITATADLLASAPSDPAAMVVELARRPGVVVADPGWIGIHLPLADVRLDVRRAGLDLDPGWVPWLRTVVRFVYRGGDDG</sequence>
<comment type="caution">
    <text evidence="2">The sequence shown here is derived from an EMBL/GenBank/DDBJ whole genome shotgun (WGS) entry which is preliminary data.</text>
</comment>
<organism evidence="2 3">
    <name type="scientific">Paractinoplanes tereljensis</name>
    <dbReference type="NCBI Taxonomy" id="571912"/>
    <lineage>
        <taxon>Bacteria</taxon>
        <taxon>Bacillati</taxon>
        <taxon>Actinomycetota</taxon>
        <taxon>Actinomycetes</taxon>
        <taxon>Micromonosporales</taxon>
        <taxon>Micromonosporaceae</taxon>
        <taxon>Paractinoplanes</taxon>
    </lineage>
</organism>
<protein>
    <submittedName>
        <fullName evidence="2">Uncharacterized protein</fullName>
    </submittedName>
</protein>
<evidence type="ECO:0000313" key="3">
    <source>
        <dbReference type="Proteomes" id="UP000623608"/>
    </source>
</evidence>
<proteinExistence type="predicted"/>
<accession>A0A919TPN5</accession>
<dbReference type="AlphaFoldDB" id="A0A919TPN5"/>
<dbReference type="Proteomes" id="UP000623608">
    <property type="component" value="Unassembled WGS sequence"/>
</dbReference>
<keyword evidence="3" id="KW-1185">Reference proteome</keyword>